<gene>
    <name evidence="9" type="ORF">GA0070618_3195</name>
</gene>
<protein>
    <submittedName>
        <fullName evidence="9">Type VII secretion integral membrane protein EccD</fullName>
    </submittedName>
</protein>
<dbReference type="Proteomes" id="UP000198253">
    <property type="component" value="Chromosome I"/>
</dbReference>
<feature type="transmembrane region" description="Helical" evidence="7">
    <location>
        <begin position="230"/>
        <end position="249"/>
    </location>
</feature>
<dbReference type="InterPro" id="IPR024962">
    <property type="entry name" value="YukD-like"/>
</dbReference>
<feature type="transmembrane region" description="Helical" evidence="7">
    <location>
        <begin position="393"/>
        <end position="413"/>
    </location>
</feature>
<evidence type="ECO:0000256" key="7">
    <source>
        <dbReference type="SAM" id="Phobius"/>
    </source>
</evidence>
<feature type="transmembrane region" description="Helical" evidence="7">
    <location>
        <begin position="255"/>
        <end position="273"/>
    </location>
</feature>
<evidence type="ECO:0000256" key="1">
    <source>
        <dbReference type="ARBA" id="ARBA00004651"/>
    </source>
</evidence>
<dbReference type="NCBIfam" id="TIGR03920">
    <property type="entry name" value="T7SS_EccD"/>
    <property type="match status" value="1"/>
</dbReference>
<dbReference type="Gene3D" id="3.10.20.90">
    <property type="entry name" value="Phosphatidylinositol 3-kinase Catalytic Subunit, Chain A, domain 1"/>
    <property type="match status" value="1"/>
</dbReference>
<organism evidence="9 10">
    <name type="scientific">Micromonospora echinospora</name>
    <name type="common">Micromonospora purpurea</name>
    <dbReference type="NCBI Taxonomy" id="1877"/>
    <lineage>
        <taxon>Bacteria</taxon>
        <taxon>Bacillati</taxon>
        <taxon>Actinomycetota</taxon>
        <taxon>Actinomycetes</taxon>
        <taxon>Micromonosporales</taxon>
        <taxon>Micromonosporaceae</taxon>
        <taxon>Micromonospora</taxon>
    </lineage>
</organism>
<evidence type="ECO:0000256" key="2">
    <source>
        <dbReference type="ARBA" id="ARBA00006162"/>
    </source>
</evidence>
<accession>A0A1C4XMV7</accession>
<feature type="domain" description="EccD-like transmembrane" evidence="8">
    <location>
        <begin position="120"/>
        <end position="456"/>
    </location>
</feature>
<dbReference type="PIRSF" id="PIRSF017804">
    <property type="entry name" value="Secretion_EccD1"/>
    <property type="match status" value="1"/>
</dbReference>
<dbReference type="OrthoDB" id="4775372at2"/>
<dbReference type="InterPro" id="IPR044049">
    <property type="entry name" value="EccD_transm"/>
</dbReference>
<feature type="transmembrane region" description="Helical" evidence="7">
    <location>
        <begin position="173"/>
        <end position="196"/>
    </location>
</feature>
<comment type="subcellular location">
    <subcellularLocation>
        <location evidence="1">Cell membrane</location>
        <topology evidence="1">Multi-pass membrane protein</topology>
    </subcellularLocation>
</comment>
<evidence type="ECO:0000256" key="5">
    <source>
        <dbReference type="ARBA" id="ARBA00022989"/>
    </source>
</evidence>
<keyword evidence="4 7" id="KW-0812">Transmembrane</keyword>
<feature type="transmembrane region" description="Helical" evidence="7">
    <location>
        <begin position="434"/>
        <end position="454"/>
    </location>
</feature>
<dbReference type="RefSeq" id="WP_088982333.1">
    <property type="nucleotide sequence ID" value="NZ_LT607413.1"/>
</dbReference>
<keyword evidence="6 7" id="KW-0472">Membrane</keyword>
<dbReference type="InterPro" id="IPR006707">
    <property type="entry name" value="T7SS_EccD"/>
</dbReference>
<sequence length="459" mass="47594">MSAERGELCRLLVVGPTSQVDVSLPTHIPLADMMPALLSALGPDLADRGLEHSGWIVQRLGGPAFDESRTVGDLDLLDGEVVHVRPRTDQIPPLAYDDLVDGVSAGIRKRSGLWRPQTTRVTALLLLAAWLAAWLAAARMWPAESRNPALLAAMAGMCFVAGFAVVRKLADRATAGVLGAACVVGTVVAALEAFAGAAVPRLVLVGVTVGTVAALLVAAFVFPRTGWRQVTVGLLAAWLLVVAALALHTRAMLDWTTIAAITVVVTTALRPAVPPAAFKLAGFALPEMPVEPADLQKDIDPEPAAGVLTRAAAADQFMTALYAALGLVSGAAMVWLATAPGWAAPLAAWLAAVAQILVTRPMTSIWHRVALAGPALVAIAAWCLTAPTDRSPLAAQLAVGCCLLLAVACGVAARIPVGRRFNPIWGRMGDLAHTAMVAALGPTVVVITGLIDVVRARVG</sequence>
<feature type="transmembrane region" description="Helical" evidence="7">
    <location>
        <begin position="202"/>
        <end position="223"/>
    </location>
</feature>
<keyword evidence="5 7" id="KW-1133">Transmembrane helix</keyword>
<evidence type="ECO:0000259" key="8">
    <source>
        <dbReference type="Pfam" id="PF19053"/>
    </source>
</evidence>
<dbReference type="Pfam" id="PF08817">
    <property type="entry name" value="YukD"/>
    <property type="match status" value="1"/>
</dbReference>
<feature type="transmembrane region" description="Helical" evidence="7">
    <location>
        <begin position="365"/>
        <end position="387"/>
    </location>
</feature>
<keyword evidence="10" id="KW-1185">Reference proteome</keyword>
<feature type="transmembrane region" description="Helical" evidence="7">
    <location>
        <begin position="149"/>
        <end position="166"/>
    </location>
</feature>
<proteinExistence type="inferred from homology"/>
<dbReference type="InParanoid" id="A0A1C4XMV7"/>
<reference evidence="10" key="1">
    <citation type="submission" date="2016-06" db="EMBL/GenBank/DDBJ databases">
        <authorList>
            <person name="Varghese N."/>
            <person name="Submissions Spin"/>
        </authorList>
    </citation>
    <scope>NUCLEOTIDE SEQUENCE [LARGE SCALE GENOMIC DNA]</scope>
    <source>
        <strain evidence="10">DSM 43816</strain>
    </source>
</reference>
<evidence type="ECO:0000313" key="10">
    <source>
        <dbReference type="Proteomes" id="UP000198253"/>
    </source>
</evidence>
<name>A0A1C4XMV7_MICEC</name>
<evidence type="ECO:0000313" key="9">
    <source>
        <dbReference type="EMBL" id="SCF09774.1"/>
    </source>
</evidence>
<dbReference type="Pfam" id="PF19053">
    <property type="entry name" value="EccD"/>
    <property type="match status" value="1"/>
</dbReference>
<dbReference type="GO" id="GO:0005886">
    <property type="term" value="C:plasma membrane"/>
    <property type="evidence" value="ECO:0007669"/>
    <property type="project" value="UniProtKB-SubCell"/>
</dbReference>
<keyword evidence="3" id="KW-1003">Cell membrane</keyword>
<evidence type="ECO:0000256" key="6">
    <source>
        <dbReference type="ARBA" id="ARBA00023136"/>
    </source>
</evidence>
<evidence type="ECO:0000256" key="4">
    <source>
        <dbReference type="ARBA" id="ARBA00022692"/>
    </source>
</evidence>
<feature type="transmembrane region" description="Helical" evidence="7">
    <location>
        <begin position="118"/>
        <end position="137"/>
    </location>
</feature>
<dbReference type="EMBL" id="LT607413">
    <property type="protein sequence ID" value="SCF09774.1"/>
    <property type="molecule type" value="Genomic_DNA"/>
</dbReference>
<feature type="transmembrane region" description="Helical" evidence="7">
    <location>
        <begin position="317"/>
        <end position="336"/>
    </location>
</feature>
<dbReference type="AlphaFoldDB" id="A0A1C4XMV7"/>
<evidence type="ECO:0000256" key="3">
    <source>
        <dbReference type="ARBA" id="ARBA00022475"/>
    </source>
</evidence>
<comment type="similarity">
    <text evidence="2">Belongs to the EccD/Snm4 family.</text>
</comment>